<dbReference type="SUPFAM" id="SSF55073">
    <property type="entry name" value="Nucleotide cyclase"/>
    <property type="match status" value="1"/>
</dbReference>
<dbReference type="InterPro" id="IPR000160">
    <property type="entry name" value="GGDEF_dom"/>
</dbReference>
<keyword evidence="1" id="KW-0812">Transmembrane</keyword>
<dbReference type="NCBIfam" id="TIGR00254">
    <property type="entry name" value="GGDEF"/>
    <property type="match status" value="1"/>
</dbReference>
<evidence type="ECO:0000313" key="3">
    <source>
        <dbReference type="EMBL" id="MDV7694532.1"/>
    </source>
</evidence>
<dbReference type="InterPro" id="IPR050469">
    <property type="entry name" value="Diguanylate_Cyclase"/>
</dbReference>
<accession>A0AAP5TC23</accession>
<keyword evidence="1" id="KW-1133">Transmembrane helix</keyword>
<keyword evidence="5" id="KW-1185">Reference proteome</keyword>
<evidence type="ECO:0000313" key="4">
    <source>
        <dbReference type="EMBL" id="OAD64139.1"/>
    </source>
</evidence>
<feature type="transmembrane region" description="Helical" evidence="1">
    <location>
        <begin position="79"/>
        <end position="96"/>
    </location>
</feature>
<proteinExistence type="predicted"/>
<gene>
    <name evidence="4" type="ORF">A7K95_06380</name>
    <name evidence="3" type="ORF">GA842_06510</name>
</gene>
<dbReference type="RefSeq" id="WP_068806316.1">
    <property type="nucleotide sequence ID" value="NZ_LXND01000043.1"/>
</dbReference>
<feature type="transmembrane region" description="Helical" evidence="1">
    <location>
        <begin position="125"/>
        <end position="145"/>
    </location>
</feature>
<dbReference type="AlphaFoldDB" id="A0AAP5TC23"/>
<dbReference type="GO" id="GO:0052621">
    <property type="term" value="F:diguanylate cyclase activity"/>
    <property type="evidence" value="ECO:0007669"/>
    <property type="project" value="TreeGrafter"/>
</dbReference>
<dbReference type="EMBL" id="LXND01000043">
    <property type="protein sequence ID" value="OAD64139.1"/>
    <property type="molecule type" value="Genomic_DNA"/>
</dbReference>
<feature type="transmembrane region" description="Helical" evidence="1">
    <location>
        <begin position="152"/>
        <end position="169"/>
    </location>
</feature>
<organism evidence="3 6">
    <name type="scientific">Pediococcus parvulus</name>
    <dbReference type="NCBI Taxonomy" id="54062"/>
    <lineage>
        <taxon>Bacteria</taxon>
        <taxon>Bacillati</taxon>
        <taxon>Bacillota</taxon>
        <taxon>Bacilli</taxon>
        <taxon>Lactobacillales</taxon>
        <taxon>Lactobacillaceae</taxon>
        <taxon>Pediococcus</taxon>
    </lineage>
</organism>
<dbReference type="PANTHER" id="PTHR45138">
    <property type="entry name" value="REGULATORY COMPONENTS OF SENSORY TRANSDUCTION SYSTEM"/>
    <property type="match status" value="1"/>
</dbReference>
<reference evidence="3" key="2">
    <citation type="submission" date="2019-10" db="EMBL/GenBank/DDBJ databases">
        <title>Malate fermentation in French cider.</title>
        <authorList>
            <person name="Cousin F.J."/>
            <person name="Medina Fernandez S."/>
            <person name="Misery B."/>
            <person name="Laplace J.-M."/>
            <person name="Cretenet M."/>
        </authorList>
    </citation>
    <scope>NUCLEOTIDE SEQUENCE</scope>
    <source>
        <strain evidence="3">UCMA15901</strain>
    </source>
</reference>
<dbReference type="Proteomes" id="UP000077280">
    <property type="component" value="Unassembled WGS sequence"/>
</dbReference>
<protein>
    <submittedName>
        <fullName evidence="3">Diguanylate cyclase</fullName>
    </submittedName>
</protein>
<reference evidence="4 5" key="1">
    <citation type="submission" date="2016-05" db="EMBL/GenBank/DDBJ databases">
        <title>Draft genome sequence of Pediococcus parvulus 2.6, a probiotic beta-glucan producer strain.</title>
        <authorList>
            <person name="Mohedano M.L."/>
            <person name="Perez-Ramos A."/>
            <person name="Duenas M.T."/>
            <person name="Lamontanara A."/>
            <person name="Orru L."/>
            <person name="Spano G."/>
            <person name="Capozzi V."/>
            <person name="Lopez P."/>
        </authorList>
    </citation>
    <scope>NUCLEOTIDE SEQUENCE [LARGE SCALE GENOMIC DNA]</scope>
    <source>
        <strain evidence="4 5">2.6</strain>
    </source>
</reference>
<dbReference type="InterPro" id="IPR043128">
    <property type="entry name" value="Rev_trsase/Diguanyl_cyclase"/>
</dbReference>
<dbReference type="EMBL" id="WERX01000018">
    <property type="protein sequence ID" value="MDV7694532.1"/>
    <property type="molecule type" value="Genomic_DNA"/>
</dbReference>
<evidence type="ECO:0000259" key="2">
    <source>
        <dbReference type="PROSITE" id="PS50887"/>
    </source>
</evidence>
<dbReference type="Gene3D" id="3.30.70.270">
    <property type="match status" value="1"/>
</dbReference>
<comment type="caution">
    <text evidence="3">The sequence shown here is derived from an EMBL/GenBank/DDBJ whole genome shotgun (WGS) entry which is preliminary data.</text>
</comment>
<feature type="transmembrane region" description="Helical" evidence="1">
    <location>
        <begin position="13"/>
        <end position="38"/>
    </location>
</feature>
<feature type="transmembrane region" description="Helical" evidence="1">
    <location>
        <begin position="181"/>
        <end position="199"/>
    </location>
</feature>
<evidence type="ECO:0000313" key="5">
    <source>
        <dbReference type="Proteomes" id="UP000077280"/>
    </source>
</evidence>
<dbReference type="Pfam" id="PF00990">
    <property type="entry name" value="GGDEF"/>
    <property type="match status" value="1"/>
</dbReference>
<evidence type="ECO:0000313" key="6">
    <source>
        <dbReference type="Proteomes" id="UP001275867"/>
    </source>
</evidence>
<dbReference type="PANTHER" id="PTHR45138:SF9">
    <property type="entry name" value="DIGUANYLATE CYCLASE DGCM-RELATED"/>
    <property type="match status" value="1"/>
</dbReference>
<feature type="transmembrane region" description="Helical" evidence="1">
    <location>
        <begin position="50"/>
        <end position="73"/>
    </location>
</feature>
<dbReference type="CDD" id="cd01949">
    <property type="entry name" value="GGDEF"/>
    <property type="match status" value="1"/>
</dbReference>
<dbReference type="SMART" id="SM00267">
    <property type="entry name" value="GGDEF"/>
    <property type="match status" value="1"/>
</dbReference>
<feature type="domain" description="GGDEF" evidence="2">
    <location>
        <begin position="245"/>
        <end position="381"/>
    </location>
</feature>
<sequence length="553" mass="63124">MRMQLHLVALGPWIAQLVVATFFIVGFIDIYMAMWHTAFRNLHTTQAKRLAYRISLMLLSIGVSAILHFVGYISGVNAMMFHNIGLFVLLFALLDADINFGEYFIRCAAVIIVWAMHHVNDIASIKFFISIGILLFMLIVIRRYHKTINSKFIANFITFLVIALDFWLTLPSESAGIRMNWLVSAEAVGMFLLMTLFTWRQYHITIRNNQISHIAKFDTMTDTKNFTAYQSDIFNGVGIARTNQQPLTLAVFDIDRFKQINDKYGHLAGNIVLTGIANTIQTILHQYSDDYQLYRTGGEEFAMIFPNSTAKEITPVLIHCWREVRNRKFDYNTDEIGVTISMGMSSLHADDESVDDLYKRADDSLYDSKRHGRDTITVDGEEQELLKDTSHMTYAYFVQSIYDTKAGMTHVANELSLRSYDHKNGKWVNPPQVDLDFDTRIKLIEDALINSTCQTIVIALSTAEFLSPKVAKKMIEFRKNVDGPDKLVIELDRLPAIDLLKQTISLYHQSDIMVMLSQIGNNRHFEKVSPALELIDGIKLTLQSLRMIIVASI</sequence>
<name>A0AAP5TC23_9LACO</name>
<dbReference type="PROSITE" id="PS50887">
    <property type="entry name" value="GGDEF"/>
    <property type="match status" value="1"/>
</dbReference>
<keyword evidence="1" id="KW-0472">Membrane</keyword>
<dbReference type="InterPro" id="IPR029787">
    <property type="entry name" value="Nucleotide_cyclase"/>
</dbReference>
<evidence type="ECO:0000256" key="1">
    <source>
        <dbReference type="SAM" id="Phobius"/>
    </source>
</evidence>
<dbReference type="Proteomes" id="UP001275867">
    <property type="component" value="Unassembled WGS sequence"/>
</dbReference>